<sequence>MEANPSVFKMISECSISKEAWEILQTAYKGTTKENQQYGGKGIQCRECEGLGHIQVQCPKYIKKQTRSYYTTHPDEDEESDGTNTFVAFTAQIHGEGTVNPTMSHTQPDSISDDEEDLTEEELIVNYQMLFHKWSKLTQTYTIVEAERKHLVRMNMELTKVVEYQKIEIGILEGKIQSMTRGIKMMNSSIEILDEILEEGKKNISNFGIRCRAKGGRHHPTLTRDHIPSPNIHSDFFHHPTSSLWQI</sequence>
<accession>A0AAV3RAX4</accession>
<dbReference type="GO" id="GO:0008270">
    <property type="term" value="F:zinc ion binding"/>
    <property type="evidence" value="ECO:0007669"/>
    <property type="project" value="InterPro"/>
</dbReference>
<gene>
    <name evidence="1" type="ORF">LIER_27109</name>
</gene>
<dbReference type="InterPro" id="IPR036875">
    <property type="entry name" value="Znf_CCHC_sf"/>
</dbReference>
<keyword evidence="2" id="KW-1185">Reference proteome</keyword>
<dbReference type="GO" id="GO:0003676">
    <property type="term" value="F:nucleic acid binding"/>
    <property type="evidence" value="ECO:0007669"/>
    <property type="project" value="InterPro"/>
</dbReference>
<dbReference type="AlphaFoldDB" id="A0AAV3RAX4"/>
<evidence type="ECO:0008006" key="3">
    <source>
        <dbReference type="Google" id="ProtNLM"/>
    </source>
</evidence>
<dbReference type="SUPFAM" id="SSF57756">
    <property type="entry name" value="Retrovirus zinc finger-like domains"/>
    <property type="match status" value="1"/>
</dbReference>
<organism evidence="1 2">
    <name type="scientific">Lithospermum erythrorhizon</name>
    <name type="common">Purple gromwell</name>
    <name type="synonym">Lithospermum officinale var. erythrorhizon</name>
    <dbReference type="NCBI Taxonomy" id="34254"/>
    <lineage>
        <taxon>Eukaryota</taxon>
        <taxon>Viridiplantae</taxon>
        <taxon>Streptophyta</taxon>
        <taxon>Embryophyta</taxon>
        <taxon>Tracheophyta</taxon>
        <taxon>Spermatophyta</taxon>
        <taxon>Magnoliopsida</taxon>
        <taxon>eudicotyledons</taxon>
        <taxon>Gunneridae</taxon>
        <taxon>Pentapetalae</taxon>
        <taxon>asterids</taxon>
        <taxon>lamiids</taxon>
        <taxon>Boraginales</taxon>
        <taxon>Boraginaceae</taxon>
        <taxon>Boraginoideae</taxon>
        <taxon>Lithospermeae</taxon>
        <taxon>Lithospermum</taxon>
    </lineage>
</organism>
<evidence type="ECO:0000313" key="1">
    <source>
        <dbReference type="EMBL" id="GAA0173512.1"/>
    </source>
</evidence>
<name>A0AAV3RAX4_LITER</name>
<comment type="caution">
    <text evidence="1">The sequence shown here is derived from an EMBL/GenBank/DDBJ whole genome shotgun (WGS) entry which is preliminary data.</text>
</comment>
<evidence type="ECO:0000313" key="2">
    <source>
        <dbReference type="Proteomes" id="UP001454036"/>
    </source>
</evidence>
<dbReference type="Proteomes" id="UP001454036">
    <property type="component" value="Unassembled WGS sequence"/>
</dbReference>
<reference evidence="1 2" key="1">
    <citation type="submission" date="2024-01" db="EMBL/GenBank/DDBJ databases">
        <title>The complete chloroplast genome sequence of Lithospermum erythrorhizon: insights into the phylogenetic relationship among Boraginaceae species and the maternal lineages of purple gromwells.</title>
        <authorList>
            <person name="Okada T."/>
            <person name="Watanabe K."/>
        </authorList>
    </citation>
    <scope>NUCLEOTIDE SEQUENCE [LARGE SCALE GENOMIC DNA]</scope>
</reference>
<proteinExistence type="predicted"/>
<dbReference type="EMBL" id="BAABME010008635">
    <property type="protein sequence ID" value="GAA0173512.1"/>
    <property type="molecule type" value="Genomic_DNA"/>
</dbReference>
<protein>
    <recommendedName>
        <fullName evidence="3">Gag-pol polyprotein</fullName>
    </recommendedName>
</protein>